<evidence type="ECO:0000313" key="3">
    <source>
        <dbReference type="Proteomes" id="UP000245464"/>
    </source>
</evidence>
<organism evidence="1 3">
    <name type="scientific">Pyrenophora tritici-repentis</name>
    <dbReference type="NCBI Taxonomy" id="45151"/>
    <lineage>
        <taxon>Eukaryota</taxon>
        <taxon>Fungi</taxon>
        <taxon>Dikarya</taxon>
        <taxon>Ascomycota</taxon>
        <taxon>Pezizomycotina</taxon>
        <taxon>Dothideomycetes</taxon>
        <taxon>Pleosporomycetidae</taxon>
        <taxon>Pleosporales</taxon>
        <taxon>Pleosporineae</taxon>
        <taxon>Pleosporaceae</taxon>
        <taxon>Pyrenophora</taxon>
    </lineage>
</organism>
<dbReference type="AlphaFoldDB" id="A0A317AKD2"/>
<gene>
    <name evidence="2" type="ORF">Ptr86124_013390</name>
    <name evidence="1" type="ORF">PtrM4_055040</name>
</gene>
<evidence type="ECO:0000313" key="2">
    <source>
        <dbReference type="EMBL" id="KAI1507673.1"/>
    </source>
</evidence>
<dbReference type="EMBL" id="NQIK02000002">
    <property type="protein sequence ID" value="KAF7573881.1"/>
    <property type="molecule type" value="Genomic_DNA"/>
</dbReference>
<name>A0A317AKD2_9PLEO</name>
<dbReference type="EMBL" id="NRDI02000035">
    <property type="protein sequence ID" value="KAI1507673.1"/>
    <property type="molecule type" value="Genomic_DNA"/>
</dbReference>
<reference evidence="2" key="2">
    <citation type="submission" date="2021-05" db="EMBL/GenBank/DDBJ databases">
        <authorList>
            <person name="Moolhuijzen P.M."/>
            <person name="Moffat C.S."/>
        </authorList>
    </citation>
    <scope>NUCLEOTIDE SEQUENCE</scope>
    <source>
        <strain evidence="2">86-124</strain>
    </source>
</reference>
<reference evidence="1" key="1">
    <citation type="journal article" date="2018" name="BMC Genomics">
        <title>Comparative genomics of the wheat fungal pathogen Pyrenophora tritici-repentis reveals chromosomal variations and genome plasticity.</title>
        <authorList>
            <person name="Moolhuijzen P."/>
            <person name="See P.T."/>
            <person name="Hane J.K."/>
            <person name="Shi G."/>
            <person name="Liu Z."/>
            <person name="Oliver R.P."/>
            <person name="Moffat C.S."/>
        </authorList>
    </citation>
    <scope>NUCLEOTIDE SEQUENCE [LARGE SCALE GENOMIC DNA]</scope>
    <source>
        <strain evidence="1">M4</strain>
    </source>
</reference>
<dbReference type="Proteomes" id="UP000249757">
    <property type="component" value="Unassembled WGS sequence"/>
</dbReference>
<evidence type="ECO:0000313" key="4">
    <source>
        <dbReference type="Proteomes" id="UP000249757"/>
    </source>
</evidence>
<proteinExistence type="predicted"/>
<evidence type="ECO:0000313" key="1">
    <source>
        <dbReference type="EMBL" id="KAF7573881.1"/>
    </source>
</evidence>
<keyword evidence="4" id="KW-1185">Reference proteome</keyword>
<dbReference type="Proteomes" id="UP000245464">
    <property type="component" value="Chromosome 2"/>
</dbReference>
<protein>
    <submittedName>
        <fullName evidence="1">Uncharacterized protein</fullName>
    </submittedName>
</protein>
<accession>A0A317AKD2</accession>
<comment type="caution">
    <text evidence="1">The sequence shown here is derived from an EMBL/GenBank/DDBJ whole genome shotgun (WGS) entry which is preliminary data.</text>
</comment>
<reference evidence="2" key="3">
    <citation type="journal article" date="2022" name="bioRxiv">
        <title>A global pangenome for the wheat fungal pathogen Pyrenophora tritici-repentis and prediction of effector protein structural homology.</title>
        <authorList>
            <person name="Moolhuijzen P."/>
            <person name="See P.T."/>
            <person name="Shi G."/>
            <person name="Powell H.R."/>
            <person name="Cockram J."/>
            <person name="Jorgensen L.N."/>
            <person name="Benslimane H."/>
            <person name="Strelkov S.E."/>
            <person name="Turner J."/>
            <person name="Liu Z."/>
            <person name="Moffat C.S."/>
        </authorList>
    </citation>
    <scope>NUCLEOTIDE SEQUENCE</scope>
    <source>
        <strain evidence="2">86-124</strain>
    </source>
</reference>
<reference evidence="4" key="4">
    <citation type="journal article" date="2022" name="Microb. Genom.">
        <title>A global pangenome for the wheat fungal pathogen Pyrenophora tritici-repentis and prediction of effector protein structural homology.</title>
        <authorList>
            <person name="Moolhuijzen P.M."/>
            <person name="See P.T."/>
            <person name="Shi G."/>
            <person name="Powell H.R."/>
            <person name="Cockram J."/>
            <person name="Jorgensen L.N."/>
            <person name="Benslimane H."/>
            <person name="Strelkov S.E."/>
            <person name="Turner J."/>
            <person name="Liu Z."/>
            <person name="Moffat C.S."/>
        </authorList>
    </citation>
    <scope>NUCLEOTIDE SEQUENCE [LARGE SCALE GENOMIC DNA]</scope>
</reference>
<sequence length="119" mass="13357">MAPSTAMDAIPKLQADGSNAYHWEAALKLYANIHSIGGLLDGSYMVTYPETPHYQTEPTTTSSAFNTPQLLLDAQQRVRAHNKEVTTQYDKEYELYRIYNSRESSLTLAILNIGGMAQW</sequence>